<comment type="caution">
    <text evidence="2">The sequence shown here is derived from an EMBL/GenBank/DDBJ whole genome shotgun (WGS) entry which is preliminary data.</text>
</comment>
<evidence type="ECO:0000313" key="3">
    <source>
        <dbReference type="Proteomes" id="UP000001396"/>
    </source>
</evidence>
<dbReference type="OMA" id="NAHNEDI"/>
<accession>D3BN62</accession>
<keyword evidence="3" id="KW-1185">Reference proteome</keyword>
<evidence type="ECO:0000259" key="1">
    <source>
        <dbReference type="Pfam" id="PF19263"/>
    </source>
</evidence>
<dbReference type="AlphaFoldDB" id="D3BN62"/>
<gene>
    <name evidence="2" type="ORF">PPL_12640</name>
</gene>
<organism evidence="2 3">
    <name type="scientific">Heterostelium pallidum (strain ATCC 26659 / Pp 5 / PN500)</name>
    <name type="common">Cellular slime mold</name>
    <name type="synonym">Polysphondylium pallidum</name>
    <dbReference type="NCBI Taxonomy" id="670386"/>
    <lineage>
        <taxon>Eukaryota</taxon>
        <taxon>Amoebozoa</taxon>
        <taxon>Evosea</taxon>
        <taxon>Eumycetozoa</taxon>
        <taxon>Dictyostelia</taxon>
        <taxon>Acytosteliales</taxon>
        <taxon>Acytosteliaceae</taxon>
        <taxon>Heterostelium</taxon>
    </lineage>
</organism>
<dbReference type="STRING" id="670386.D3BN62"/>
<feature type="domain" description="NrS-1 polymerase-like helicase" evidence="1">
    <location>
        <begin position="260"/>
        <end position="373"/>
    </location>
</feature>
<evidence type="ECO:0000313" key="2">
    <source>
        <dbReference type="EMBL" id="EFA77424.1"/>
    </source>
</evidence>
<dbReference type="EMBL" id="ADBJ01000043">
    <property type="protein sequence ID" value="EFA77424.1"/>
    <property type="molecule type" value="Genomic_DNA"/>
</dbReference>
<dbReference type="RefSeq" id="XP_020429553.1">
    <property type="nucleotide sequence ID" value="XM_020583366.1"/>
</dbReference>
<dbReference type="Gene3D" id="3.40.50.300">
    <property type="entry name" value="P-loop containing nucleotide triphosphate hydrolases"/>
    <property type="match status" value="1"/>
</dbReference>
<name>D3BN62_HETP5</name>
<dbReference type="GeneID" id="31368107"/>
<sequence>MDTEKVVELFKNFIEQNREILNPIPVQEEKITHTIVEKNYDWNNIVDNYEINDTNERLESINVKAEVDQERQGLFGQCNTVFDRSKLREMIHTAKAKNDIKEVKKYIKTHFMKLQNGSKHMMWSPTENCSNYLTKQEIIDKHLIKDLKNNKFYFSASDWFFEEDDEFYISGMNPNKPLYYTQNGANMFNLFAGYKWTDRNSFNVKMNEPEYAARMKLSIGVILNHIRKVWCSDNQDQFDFVKYWITSVIAGRRPKLAIYLQSGQGTGKSIIIDFIRDHVLGESIVFQSQDPSIVQPGSFNGPLAGKILISLEDLPTSSAGEWNKTSNSIKHLITGSNIVINDKFKTQVTIDNHLSFIITSNTSAIKIEDDDRRYAILDVSNIFKNNKDYFEWLAANHLTSAVGEAFYWWCVDNVDLVKQFNRVPDTQTKTDIKSDHLRPPLQFIKENFVLQKNALEMTLKEFYDRLTEYCTNKKISCPTKPQTKKILGEYGIETKEMCRGGVSGKNNWFVYTHDQLLQIYKVNNMISRFDTYEDLSFGELQKIKMLEKENEELEKRK</sequence>
<dbReference type="InterPro" id="IPR045455">
    <property type="entry name" value="NrS-1_pol-like_helicase"/>
</dbReference>
<dbReference type="SUPFAM" id="SSF52540">
    <property type="entry name" value="P-loop containing nucleoside triphosphate hydrolases"/>
    <property type="match status" value="1"/>
</dbReference>
<protein>
    <recommendedName>
        <fullName evidence="1">NrS-1 polymerase-like helicase domain-containing protein</fullName>
    </recommendedName>
</protein>
<dbReference type="FunCoup" id="D3BN62">
    <property type="interactions" value="135"/>
</dbReference>
<dbReference type="Proteomes" id="UP000001396">
    <property type="component" value="Unassembled WGS sequence"/>
</dbReference>
<reference evidence="2 3" key="1">
    <citation type="journal article" date="2011" name="Genome Res.">
        <title>Phylogeny-wide analysis of social amoeba genomes highlights ancient origins for complex intercellular communication.</title>
        <authorList>
            <person name="Heidel A.J."/>
            <person name="Lawal H.M."/>
            <person name="Felder M."/>
            <person name="Schilde C."/>
            <person name="Helps N.R."/>
            <person name="Tunggal B."/>
            <person name="Rivero F."/>
            <person name="John U."/>
            <person name="Schleicher M."/>
            <person name="Eichinger L."/>
            <person name="Platzer M."/>
            <person name="Noegel A.A."/>
            <person name="Schaap P."/>
            <person name="Gloeckner G."/>
        </authorList>
    </citation>
    <scope>NUCLEOTIDE SEQUENCE [LARGE SCALE GENOMIC DNA]</scope>
    <source>
        <strain evidence="3">ATCC 26659 / Pp 5 / PN500</strain>
    </source>
</reference>
<dbReference type="InParanoid" id="D3BN62"/>
<dbReference type="Pfam" id="PF19263">
    <property type="entry name" value="DUF5906"/>
    <property type="match status" value="1"/>
</dbReference>
<dbReference type="InterPro" id="IPR027417">
    <property type="entry name" value="P-loop_NTPase"/>
</dbReference>
<proteinExistence type="predicted"/>